<feature type="region of interest" description="Disordered" evidence="1">
    <location>
        <begin position="1"/>
        <end position="47"/>
    </location>
</feature>
<proteinExistence type="predicted"/>
<evidence type="ECO:0000313" key="3">
    <source>
        <dbReference type="Proteomes" id="UP000244016"/>
    </source>
</evidence>
<comment type="caution">
    <text evidence="2">The sequence shown here is derived from an EMBL/GenBank/DDBJ whole genome shotgun (WGS) entry which is preliminary data.</text>
</comment>
<name>A0A2T5G7G5_9BACL</name>
<sequence length="47" mass="5264">MSRPGREKGSANEIASRIGTKAEDAEKPHTNSLRLRRVKSFRAVRAK</sequence>
<reference evidence="2 3" key="1">
    <citation type="submission" date="2017-08" db="EMBL/GenBank/DDBJ databases">
        <title>Burning lignite coal seam in the remote Altai Mountains harbors a hydrogen-driven thermophilic microbial community.</title>
        <authorList>
            <person name="Kadnikov V.V."/>
            <person name="Mardanov A.V."/>
            <person name="Ivasenko D."/>
            <person name="Beletsky A.V."/>
            <person name="Karnachuk O.V."/>
            <person name="Ravin N.V."/>
        </authorList>
    </citation>
    <scope>NUCLEOTIDE SEQUENCE [LARGE SCALE GENOMIC DNA]</scope>
    <source>
        <strain evidence="2">AL31</strain>
    </source>
</reference>
<gene>
    <name evidence="2" type="ORF">BLITH_1097</name>
</gene>
<organism evidence="2 3">
    <name type="scientific">Brockia lithotrophica</name>
    <dbReference type="NCBI Taxonomy" id="933949"/>
    <lineage>
        <taxon>Bacteria</taxon>
        <taxon>Bacillati</taxon>
        <taxon>Bacillota</taxon>
        <taxon>Bacilli</taxon>
        <taxon>Bacillales</taxon>
        <taxon>Bacillales Family X. Incertae Sedis</taxon>
        <taxon>Brockia</taxon>
    </lineage>
</organism>
<dbReference type="Proteomes" id="UP000244016">
    <property type="component" value="Unassembled WGS sequence"/>
</dbReference>
<dbReference type="AlphaFoldDB" id="A0A2T5G7G5"/>
<dbReference type="EMBL" id="PEBW01000003">
    <property type="protein sequence ID" value="PTQ52130.1"/>
    <property type="molecule type" value="Genomic_DNA"/>
</dbReference>
<feature type="compositionally biased region" description="Basic residues" evidence="1">
    <location>
        <begin position="34"/>
        <end position="47"/>
    </location>
</feature>
<evidence type="ECO:0000256" key="1">
    <source>
        <dbReference type="SAM" id="MobiDB-lite"/>
    </source>
</evidence>
<protein>
    <submittedName>
        <fullName evidence="2">Uncharacterized protein</fullName>
    </submittedName>
</protein>
<feature type="compositionally biased region" description="Basic and acidic residues" evidence="1">
    <location>
        <begin position="20"/>
        <end position="29"/>
    </location>
</feature>
<accession>A0A2T5G7G5</accession>
<evidence type="ECO:0000313" key="2">
    <source>
        <dbReference type="EMBL" id="PTQ52130.1"/>
    </source>
</evidence>
<feature type="compositionally biased region" description="Basic and acidic residues" evidence="1">
    <location>
        <begin position="1"/>
        <end position="10"/>
    </location>
</feature>